<feature type="region of interest" description="Disordered" evidence="4">
    <location>
        <begin position="479"/>
        <end position="520"/>
    </location>
</feature>
<keyword evidence="2" id="KW-0227">DNA damage</keyword>
<dbReference type="GO" id="GO:0005634">
    <property type="term" value="C:nucleus"/>
    <property type="evidence" value="ECO:0007669"/>
    <property type="project" value="UniProtKB-SubCell"/>
</dbReference>
<organism evidence="6 7">
    <name type="scientific">Quercus suber</name>
    <name type="common">Cork oak</name>
    <dbReference type="NCBI Taxonomy" id="58331"/>
    <lineage>
        <taxon>Eukaryota</taxon>
        <taxon>Viridiplantae</taxon>
        <taxon>Streptophyta</taxon>
        <taxon>Embryophyta</taxon>
        <taxon>Tracheophyta</taxon>
        <taxon>Spermatophyta</taxon>
        <taxon>Magnoliopsida</taxon>
        <taxon>eudicotyledons</taxon>
        <taxon>Gunneridae</taxon>
        <taxon>Pentapetalae</taxon>
        <taxon>rosids</taxon>
        <taxon>fabids</taxon>
        <taxon>Fagales</taxon>
        <taxon>Fagaceae</taxon>
        <taxon>Quercus</taxon>
    </lineage>
</organism>
<dbReference type="GO" id="GO:0006974">
    <property type="term" value="P:DNA damage response"/>
    <property type="evidence" value="ECO:0007669"/>
    <property type="project" value="UniProtKB-KW"/>
</dbReference>
<dbReference type="PROSITE" id="PS50172">
    <property type="entry name" value="BRCT"/>
    <property type="match status" value="1"/>
</dbReference>
<dbReference type="InterPro" id="IPR001357">
    <property type="entry name" value="BRCT_dom"/>
</dbReference>
<feature type="compositionally biased region" description="Polar residues" evidence="4">
    <location>
        <begin position="869"/>
        <end position="882"/>
    </location>
</feature>
<protein>
    <submittedName>
        <fullName evidence="6">Pax-interacting protein 1</fullName>
    </submittedName>
</protein>
<dbReference type="PANTHER" id="PTHR23196:SF32">
    <property type="entry name" value="BRCT DOMAIN-CONTAINING DNA REPAIR PROTEIN"/>
    <property type="match status" value="1"/>
</dbReference>
<feature type="region of interest" description="Disordered" evidence="4">
    <location>
        <begin position="140"/>
        <end position="164"/>
    </location>
</feature>
<accession>A0AAW0LXI7</accession>
<dbReference type="PANTHER" id="PTHR23196">
    <property type="entry name" value="PAX TRANSCRIPTION ACTIVATION DOMAIN INTERACTING PROTEIN"/>
    <property type="match status" value="1"/>
</dbReference>
<evidence type="ECO:0000313" key="6">
    <source>
        <dbReference type="EMBL" id="KAK7855509.1"/>
    </source>
</evidence>
<dbReference type="SMART" id="SM00292">
    <property type="entry name" value="BRCT"/>
    <property type="match status" value="1"/>
</dbReference>
<evidence type="ECO:0000313" key="7">
    <source>
        <dbReference type="Proteomes" id="UP000237347"/>
    </source>
</evidence>
<feature type="region of interest" description="Disordered" evidence="4">
    <location>
        <begin position="443"/>
        <end position="462"/>
    </location>
</feature>
<dbReference type="CDD" id="cd17744">
    <property type="entry name" value="BRCT_MDC1_rpt1"/>
    <property type="match status" value="1"/>
</dbReference>
<feature type="region of interest" description="Disordered" evidence="4">
    <location>
        <begin position="1"/>
        <end position="30"/>
    </location>
</feature>
<feature type="compositionally biased region" description="Polar residues" evidence="4">
    <location>
        <begin position="1"/>
        <end position="14"/>
    </location>
</feature>
<dbReference type="EMBL" id="PKMF04000045">
    <property type="protein sequence ID" value="KAK7855509.1"/>
    <property type="molecule type" value="Genomic_DNA"/>
</dbReference>
<dbReference type="Pfam" id="PF16770">
    <property type="entry name" value="RTT107_BRCT_5"/>
    <property type="match status" value="1"/>
</dbReference>
<dbReference type="SUPFAM" id="SSF52113">
    <property type="entry name" value="BRCT domain"/>
    <property type="match status" value="1"/>
</dbReference>
<evidence type="ECO:0000256" key="3">
    <source>
        <dbReference type="ARBA" id="ARBA00023242"/>
    </source>
</evidence>
<evidence type="ECO:0000256" key="1">
    <source>
        <dbReference type="ARBA" id="ARBA00004123"/>
    </source>
</evidence>
<feature type="compositionally biased region" description="Polar residues" evidence="4">
    <location>
        <begin position="140"/>
        <end position="152"/>
    </location>
</feature>
<dbReference type="InterPro" id="IPR051579">
    <property type="entry name" value="DDR_Transcriptional_Reg"/>
</dbReference>
<proteinExistence type="predicted"/>
<keyword evidence="7" id="KW-1185">Reference proteome</keyword>
<feature type="region of interest" description="Disordered" evidence="4">
    <location>
        <begin position="869"/>
        <end position="889"/>
    </location>
</feature>
<comment type="caution">
    <text evidence="6">The sequence shown here is derived from an EMBL/GenBank/DDBJ whole genome shotgun (WGS) entry which is preliminary data.</text>
</comment>
<name>A0AAW0LXI7_QUESU</name>
<sequence length="1171" mass="128831">MADVSDSSNTQILDSQPQPPSSPPSGNEANDVTEVGYAMAYEDTVVLDSPLAETQLEKLVFDDEVVGAVSEYEEEVVLDSEDEGAQGSKVVNVVNGVLDGKANRRLKGNVMGLWKGQLSSPCKRVDMALASNVSNQEQFGAGNKGSSINFESTGRGKDLSHSPPSDYNLARLNYINSQELGESAEANALSFVDHFLSSNNVGMSPSVGHGKTFREKSLPVFSAKGTQSLAKRIKLGTAIVKTGALEWTDSDQHGGGEIASKRMEASIDFGGCRQKSVTSHQDTSDLHIKQGSSLVHGGKENNEFLNLSKEMMHSTCADSRSALFISKEISRTLQVIENNPVEELQDQLEASLTGLQLEASDMERETSDMFDIGFNTQVAAEAMEALACGLPAGDSYGNAYQSPENTLDHSTRGVNENEAHFGHSSFQETACFDLGDIARKTKRRKRSARRFSRGSSGSFHKQSVNQELDLELAITTKVRRGKSSDQRQLNSGNSGDAIESLGRRFVKPNKQRKAEGSSERNKLKEFKIDVCSPLSVENISLGKVQSQGKCMNLSLIAHKNRQWMLGGNVIKTKNQLDNPGDVIIQYRRKKSRVVADPVEVLRANEGNSKLDFNSSREARNSKLNHKDQFVQRKAEASSEGTKLKEFELDVCSSVSVENISLAKGQSGRCMNLCPVVDRNSQRMLEGKLIRTKNLGERINDGVIIQYRRKGSRVVVDPVEVLSADGEYSKLDFSSSCEARNSKLNHDDQSIQEVTAITNSLRSNPWRYPRGKRTCRSVRRHSSGPNNMHAPLTTVDGNDRNLHCIESQKRSEGIEKVKGKANSPVYACPHRHSTKTDEPGSVGAISNCESDAINTRVFPTGLCGARASMQSGSLNGKDSTLSTGGAGKNHKLEVLSNKTTEPSGSEKTTTFSSAKGINVATSNCIYYDYHKKPCNKNLPKSSFLKELLRLGVPESTPEITWKDSRRRRDMAFVRVLFSQHLDNNIIKQQKKILGRLGISIASCCRDATHFIADKFARTRNMLEAIALGKLVVTHLWLESCGQASCFIDEKNYILRDTKKEKEIGFSMPVSLTRASQHPLLKGRRVVITPSIKPDKEMITSLVKAVHGQVCNMSICVNPKLASIRVAVYSSELLLNGIVIQKLEYKRHIFKSKWHLAGSMGLRQLNPWSSIKC</sequence>
<dbReference type="AlphaFoldDB" id="A0AAW0LXI7"/>
<feature type="region of interest" description="Disordered" evidence="4">
    <location>
        <begin position="767"/>
        <end position="794"/>
    </location>
</feature>
<feature type="domain" description="BRCT" evidence="5">
    <location>
        <begin position="993"/>
        <end position="1053"/>
    </location>
</feature>
<evidence type="ECO:0000256" key="4">
    <source>
        <dbReference type="SAM" id="MobiDB-lite"/>
    </source>
</evidence>
<evidence type="ECO:0000259" key="5">
    <source>
        <dbReference type="PROSITE" id="PS50172"/>
    </source>
</evidence>
<feature type="compositionally biased region" description="Basic residues" evidence="4">
    <location>
        <begin position="443"/>
        <end position="452"/>
    </location>
</feature>
<keyword evidence="3" id="KW-0539">Nucleus</keyword>
<reference evidence="6 7" key="1">
    <citation type="journal article" date="2018" name="Sci. Data">
        <title>The draft genome sequence of cork oak.</title>
        <authorList>
            <person name="Ramos A.M."/>
            <person name="Usie A."/>
            <person name="Barbosa P."/>
            <person name="Barros P.M."/>
            <person name="Capote T."/>
            <person name="Chaves I."/>
            <person name="Simoes F."/>
            <person name="Abreu I."/>
            <person name="Carrasquinho I."/>
            <person name="Faro C."/>
            <person name="Guimaraes J.B."/>
            <person name="Mendonca D."/>
            <person name="Nobrega F."/>
            <person name="Rodrigues L."/>
            <person name="Saibo N.J.M."/>
            <person name="Varela M.C."/>
            <person name="Egas C."/>
            <person name="Matos J."/>
            <person name="Miguel C.M."/>
            <person name="Oliveira M.M."/>
            <person name="Ricardo C.P."/>
            <person name="Goncalves S."/>
        </authorList>
    </citation>
    <scope>NUCLEOTIDE SEQUENCE [LARGE SCALE GENOMIC DNA]</scope>
    <source>
        <strain evidence="7">cv. HL8</strain>
    </source>
</reference>
<dbReference type="Proteomes" id="UP000237347">
    <property type="component" value="Unassembled WGS sequence"/>
</dbReference>
<gene>
    <name evidence="6" type="primary">Paxip1_0</name>
    <name evidence="6" type="ORF">CFP56_027806</name>
</gene>
<feature type="compositionally biased region" description="Basic residues" evidence="4">
    <location>
        <begin position="768"/>
        <end position="781"/>
    </location>
</feature>
<evidence type="ECO:0000256" key="2">
    <source>
        <dbReference type="ARBA" id="ARBA00022763"/>
    </source>
</evidence>
<comment type="subcellular location">
    <subcellularLocation>
        <location evidence="1">Nucleus</location>
    </subcellularLocation>
</comment>
<dbReference type="Pfam" id="PF16589">
    <property type="entry name" value="BRCT_2"/>
    <property type="match status" value="1"/>
</dbReference>
<dbReference type="Gene3D" id="3.40.50.10190">
    <property type="entry name" value="BRCT domain"/>
    <property type="match status" value="1"/>
</dbReference>
<dbReference type="InterPro" id="IPR036420">
    <property type="entry name" value="BRCT_dom_sf"/>
</dbReference>